<organism evidence="8 9">
    <name type="scientific">Teratosphaeria nubilosa</name>
    <dbReference type="NCBI Taxonomy" id="161662"/>
    <lineage>
        <taxon>Eukaryota</taxon>
        <taxon>Fungi</taxon>
        <taxon>Dikarya</taxon>
        <taxon>Ascomycota</taxon>
        <taxon>Pezizomycotina</taxon>
        <taxon>Dothideomycetes</taxon>
        <taxon>Dothideomycetidae</taxon>
        <taxon>Mycosphaerellales</taxon>
        <taxon>Teratosphaeriaceae</taxon>
        <taxon>Teratosphaeria</taxon>
    </lineage>
</organism>
<sequence length="349" mass="37545">IVLIAETVSLGILSLPASIADMGLIVGTFVILPFGLITLSTGFMLYHFRQRYPHVKGFGDAGYVVAGTTGAVIAEFLFQILLVFVAAAHILTFSVMARTVAGDGWKCAVVFKVIGFVVCVVCSLPRSFHSNSYLSGISCVSILTATLIAMIDIAIEGEGVGTAVIAGKVEGATADWMMSLSNILVSFTGHLAYFQVMAEMEEPRDFRKSLVATNLFMSSLYLVVSLVIYYYAGTDVGSPALSSASPLFAKIAYGIATPTIVVAGVIAGLLACKRIHHWFWRLYRQEPKAVDESSFRAWSSWVGIVLMVYGLAFVLANVIPYFSPLLALIGAVSATWICLGFPAMCCMYM</sequence>
<feature type="transmembrane region" description="Helical" evidence="6">
    <location>
        <begin position="325"/>
        <end position="348"/>
    </location>
</feature>
<proteinExistence type="inferred from homology"/>
<evidence type="ECO:0000256" key="5">
    <source>
        <dbReference type="ARBA" id="ARBA00023136"/>
    </source>
</evidence>
<dbReference type="GO" id="GO:0016020">
    <property type="term" value="C:membrane"/>
    <property type="evidence" value="ECO:0007669"/>
    <property type="project" value="UniProtKB-SubCell"/>
</dbReference>
<evidence type="ECO:0000313" key="9">
    <source>
        <dbReference type="Proteomes" id="UP000799436"/>
    </source>
</evidence>
<evidence type="ECO:0000256" key="4">
    <source>
        <dbReference type="ARBA" id="ARBA00022989"/>
    </source>
</evidence>
<keyword evidence="5 6" id="KW-0472">Membrane</keyword>
<protein>
    <recommendedName>
        <fullName evidence="7">Amino acid transporter transmembrane domain-containing protein</fullName>
    </recommendedName>
</protein>
<feature type="domain" description="Amino acid transporter transmembrane" evidence="7">
    <location>
        <begin position="2"/>
        <end position="346"/>
    </location>
</feature>
<evidence type="ECO:0000256" key="2">
    <source>
        <dbReference type="ARBA" id="ARBA00008066"/>
    </source>
</evidence>
<accession>A0A6G1L7D9</accession>
<dbReference type="AlphaFoldDB" id="A0A6G1L7D9"/>
<evidence type="ECO:0000259" key="7">
    <source>
        <dbReference type="Pfam" id="PF01490"/>
    </source>
</evidence>
<dbReference type="PANTHER" id="PTHR22950">
    <property type="entry name" value="AMINO ACID TRANSPORTER"/>
    <property type="match status" value="1"/>
</dbReference>
<comment type="similarity">
    <text evidence="2">Belongs to the amino acid/polyamine transporter 2 family.</text>
</comment>
<evidence type="ECO:0000256" key="6">
    <source>
        <dbReference type="SAM" id="Phobius"/>
    </source>
</evidence>
<feature type="non-terminal residue" evidence="8">
    <location>
        <position position="349"/>
    </location>
</feature>
<dbReference type="OrthoDB" id="294730at2759"/>
<gene>
    <name evidence="8" type="ORF">EJ03DRAFT_240611</name>
</gene>
<feature type="transmembrane region" description="Helical" evidence="6">
    <location>
        <begin position="109"/>
        <end position="126"/>
    </location>
</feature>
<dbReference type="Pfam" id="PF01490">
    <property type="entry name" value="Aa_trans"/>
    <property type="match status" value="1"/>
</dbReference>
<evidence type="ECO:0000256" key="1">
    <source>
        <dbReference type="ARBA" id="ARBA00004141"/>
    </source>
</evidence>
<feature type="transmembrane region" description="Helical" evidence="6">
    <location>
        <begin position="251"/>
        <end position="272"/>
    </location>
</feature>
<dbReference type="Proteomes" id="UP000799436">
    <property type="component" value="Unassembled WGS sequence"/>
</dbReference>
<dbReference type="InterPro" id="IPR013057">
    <property type="entry name" value="AA_transpt_TM"/>
</dbReference>
<feature type="transmembrane region" description="Helical" evidence="6">
    <location>
        <begin position="133"/>
        <end position="156"/>
    </location>
</feature>
<feature type="transmembrane region" description="Helical" evidence="6">
    <location>
        <begin position="210"/>
        <end position="231"/>
    </location>
</feature>
<feature type="transmembrane region" description="Helical" evidence="6">
    <location>
        <begin position="24"/>
        <end position="46"/>
    </location>
</feature>
<feature type="transmembrane region" description="Helical" evidence="6">
    <location>
        <begin position="76"/>
        <end position="97"/>
    </location>
</feature>
<feature type="transmembrane region" description="Helical" evidence="6">
    <location>
        <begin position="298"/>
        <end position="319"/>
    </location>
</feature>
<evidence type="ECO:0000313" key="8">
    <source>
        <dbReference type="EMBL" id="KAF2768851.1"/>
    </source>
</evidence>
<name>A0A6G1L7D9_9PEZI</name>
<evidence type="ECO:0000256" key="3">
    <source>
        <dbReference type="ARBA" id="ARBA00022692"/>
    </source>
</evidence>
<reference evidence="8" key="1">
    <citation type="journal article" date="2020" name="Stud. Mycol.">
        <title>101 Dothideomycetes genomes: a test case for predicting lifestyles and emergence of pathogens.</title>
        <authorList>
            <person name="Haridas S."/>
            <person name="Albert R."/>
            <person name="Binder M."/>
            <person name="Bloem J."/>
            <person name="Labutti K."/>
            <person name="Salamov A."/>
            <person name="Andreopoulos B."/>
            <person name="Baker S."/>
            <person name="Barry K."/>
            <person name="Bills G."/>
            <person name="Bluhm B."/>
            <person name="Cannon C."/>
            <person name="Castanera R."/>
            <person name="Culley D."/>
            <person name="Daum C."/>
            <person name="Ezra D."/>
            <person name="Gonzalez J."/>
            <person name="Henrissat B."/>
            <person name="Kuo A."/>
            <person name="Liang C."/>
            <person name="Lipzen A."/>
            <person name="Lutzoni F."/>
            <person name="Magnuson J."/>
            <person name="Mondo S."/>
            <person name="Nolan M."/>
            <person name="Ohm R."/>
            <person name="Pangilinan J."/>
            <person name="Park H.-J."/>
            <person name="Ramirez L."/>
            <person name="Alfaro M."/>
            <person name="Sun H."/>
            <person name="Tritt A."/>
            <person name="Yoshinaga Y."/>
            <person name="Zwiers L.-H."/>
            <person name="Turgeon B."/>
            <person name="Goodwin S."/>
            <person name="Spatafora J."/>
            <person name="Crous P."/>
            <person name="Grigoriev I."/>
        </authorList>
    </citation>
    <scope>NUCLEOTIDE SEQUENCE</scope>
    <source>
        <strain evidence="8">CBS 116005</strain>
    </source>
</reference>
<comment type="subcellular location">
    <subcellularLocation>
        <location evidence="1">Membrane</location>
        <topology evidence="1">Multi-pass membrane protein</topology>
    </subcellularLocation>
</comment>
<feature type="transmembrane region" description="Helical" evidence="6">
    <location>
        <begin position="176"/>
        <end position="198"/>
    </location>
</feature>
<keyword evidence="9" id="KW-1185">Reference proteome</keyword>
<keyword evidence="3 6" id="KW-0812">Transmembrane</keyword>
<dbReference type="GO" id="GO:0015179">
    <property type="term" value="F:L-amino acid transmembrane transporter activity"/>
    <property type="evidence" value="ECO:0007669"/>
    <property type="project" value="TreeGrafter"/>
</dbReference>
<dbReference type="PANTHER" id="PTHR22950:SF668">
    <property type="entry name" value="AMINO ACID TRANSPORTER (EUROFUNG)"/>
    <property type="match status" value="1"/>
</dbReference>
<dbReference type="EMBL" id="ML995840">
    <property type="protein sequence ID" value="KAF2768851.1"/>
    <property type="molecule type" value="Genomic_DNA"/>
</dbReference>
<feature type="non-terminal residue" evidence="8">
    <location>
        <position position="1"/>
    </location>
</feature>
<keyword evidence="4 6" id="KW-1133">Transmembrane helix</keyword>